<accession>A0A1R4HI05</accession>
<gene>
    <name evidence="1" type="ORF">CRENPOLYSF2_760003</name>
</gene>
<protein>
    <submittedName>
        <fullName evidence="1">Uncharacterized protein</fullName>
    </submittedName>
</protein>
<proteinExistence type="predicted"/>
<evidence type="ECO:0000313" key="2">
    <source>
        <dbReference type="Proteomes" id="UP000195442"/>
    </source>
</evidence>
<organism evidence="1 2">
    <name type="scientific">Crenothrix polyspora</name>
    <dbReference type="NCBI Taxonomy" id="360316"/>
    <lineage>
        <taxon>Bacteria</taxon>
        <taxon>Pseudomonadati</taxon>
        <taxon>Pseudomonadota</taxon>
        <taxon>Gammaproteobacteria</taxon>
        <taxon>Methylococcales</taxon>
        <taxon>Crenotrichaceae</taxon>
        <taxon>Crenothrix</taxon>
    </lineage>
</organism>
<sequence length="52" mass="6030">MSGSILAKQVRRLTDEGFNEDNRQSLRFELLPAVTKTVTITVTKTRFTKFRQ</sequence>
<keyword evidence="2" id="KW-1185">Reference proteome</keyword>
<dbReference type="RefSeq" id="WP_179210320.1">
    <property type="nucleotide sequence ID" value="NZ_FUKJ01000442.1"/>
</dbReference>
<dbReference type="AlphaFoldDB" id="A0A1R4HI05"/>
<name>A0A1R4HI05_9GAMM</name>
<dbReference type="Proteomes" id="UP000195442">
    <property type="component" value="Unassembled WGS sequence"/>
</dbReference>
<reference evidence="2" key="1">
    <citation type="submission" date="2017-02" db="EMBL/GenBank/DDBJ databases">
        <authorList>
            <person name="Daims H."/>
        </authorList>
    </citation>
    <scope>NUCLEOTIDE SEQUENCE [LARGE SCALE GENOMIC DNA]</scope>
</reference>
<evidence type="ECO:0000313" key="1">
    <source>
        <dbReference type="EMBL" id="SJM95829.1"/>
    </source>
</evidence>
<dbReference type="EMBL" id="FUKJ01000442">
    <property type="protein sequence ID" value="SJM95829.1"/>
    <property type="molecule type" value="Genomic_DNA"/>
</dbReference>